<feature type="non-terminal residue" evidence="1">
    <location>
        <position position="89"/>
    </location>
</feature>
<dbReference type="EMBL" id="BTSX01000001">
    <property type="protein sequence ID" value="GMS81404.1"/>
    <property type="molecule type" value="Genomic_DNA"/>
</dbReference>
<accession>A0AAV5SJ07</accession>
<protein>
    <submittedName>
        <fullName evidence="1">Uncharacterized protein</fullName>
    </submittedName>
</protein>
<dbReference type="Proteomes" id="UP001432027">
    <property type="component" value="Unassembled WGS sequence"/>
</dbReference>
<evidence type="ECO:0000313" key="2">
    <source>
        <dbReference type="Proteomes" id="UP001432027"/>
    </source>
</evidence>
<proteinExistence type="predicted"/>
<name>A0AAV5SJ07_9BILA</name>
<feature type="non-terminal residue" evidence="1">
    <location>
        <position position="1"/>
    </location>
</feature>
<dbReference type="AlphaFoldDB" id="A0AAV5SJ07"/>
<gene>
    <name evidence="1" type="ORF">PENTCL1PPCAC_3579</name>
</gene>
<organism evidence="1 2">
    <name type="scientific">Pristionchus entomophagus</name>
    <dbReference type="NCBI Taxonomy" id="358040"/>
    <lineage>
        <taxon>Eukaryota</taxon>
        <taxon>Metazoa</taxon>
        <taxon>Ecdysozoa</taxon>
        <taxon>Nematoda</taxon>
        <taxon>Chromadorea</taxon>
        <taxon>Rhabditida</taxon>
        <taxon>Rhabditina</taxon>
        <taxon>Diplogasteromorpha</taxon>
        <taxon>Diplogasteroidea</taxon>
        <taxon>Neodiplogasteridae</taxon>
        <taxon>Pristionchus</taxon>
    </lineage>
</organism>
<keyword evidence="2" id="KW-1185">Reference proteome</keyword>
<reference evidence="1" key="1">
    <citation type="submission" date="2023-10" db="EMBL/GenBank/DDBJ databases">
        <title>Genome assembly of Pristionchus species.</title>
        <authorList>
            <person name="Yoshida K."/>
            <person name="Sommer R.J."/>
        </authorList>
    </citation>
    <scope>NUCLEOTIDE SEQUENCE</scope>
    <source>
        <strain evidence="1">RS0144</strain>
    </source>
</reference>
<comment type="caution">
    <text evidence="1">The sequence shown here is derived from an EMBL/GenBank/DDBJ whole genome shotgun (WGS) entry which is preliminary data.</text>
</comment>
<evidence type="ECO:0000313" key="1">
    <source>
        <dbReference type="EMBL" id="GMS81404.1"/>
    </source>
</evidence>
<sequence length="89" mass="10361">FSYVIEYSLEWMELSSWVANNYHVTSPMEDAELIMHNLFSQYPVLKPSTDQDVIELKKCLLDLLSTSHERLEEIFGGRSTGNIAFDRFL</sequence>